<dbReference type="InterPro" id="IPR011333">
    <property type="entry name" value="SKP1/BTB/POZ_sf"/>
</dbReference>
<dbReference type="PROSITE" id="PS00028">
    <property type="entry name" value="ZINC_FINGER_C2H2_1"/>
    <property type="match status" value="2"/>
</dbReference>
<name>A0A7R9AYM2_TIMSH</name>
<feature type="compositionally biased region" description="Basic residues" evidence="4">
    <location>
        <begin position="270"/>
        <end position="279"/>
    </location>
</feature>
<keyword evidence="3" id="KW-0479">Metal-binding</keyword>
<keyword evidence="3" id="KW-0863">Zinc-finger</keyword>
<feature type="domain" description="BTB" evidence="5">
    <location>
        <begin position="122"/>
        <end position="187"/>
    </location>
</feature>
<dbReference type="InterPro" id="IPR036236">
    <property type="entry name" value="Znf_C2H2_sf"/>
</dbReference>
<dbReference type="GO" id="GO:0045165">
    <property type="term" value="P:cell fate commitment"/>
    <property type="evidence" value="ECO:0007669"/>
    <property type="project" value="UniProtKB-ARBA"/>
</dbReference>
<feature type="compositionally biased region" description="Low complexity" evidence="4">
    <location>
        <begin position="396"/>
        <end position="407"/>
    </location>
</feature>
<dbReference type="SUPFAM" id="SSF54695">
    <property type="entry name" value="POZ domain"/>
    <property type="match status" value="1"/>
</dbReference>
<dbReference type="GO" id="GO:0061061">
    <property type="term" value="P:muscle structure development"/>
    <property type="evidence" value="ECO:0007669"/>
    <property type="project" value="UniProtKB-ARBA"/>
</dbReference>
<dbReference type="EMBL" id="OC003251">
    <property type="protein sequence ID" value="CAD7263034.1"/>
    <property type="molecule type" value="Genomic_DNA"/>
</dbReference>
<dbReference type="GO" id="GO:0045466">
    <property type="term" value="P:R7 cell differentiation"/>
    <property type="evidence" value="ECO:0007669"/>
    <property type="project" value="UniProtKB-ARBA"/>
</dbReference>
<evidence type="ECO:0000256" key="1">
    <source>
        <dbReference type="ARBA" id="ARBA00004123"/>
    </source>
</evidence>
<dbReference type="GO" id="GO:0048477">
    <property type="term" value="P:oogenesis"/>
    <property type="evidence" value="ECO:0007669"/>
    <property type="project" value="UniProtKB-ARBA"/>
</dbReference>
<dbReference type="InterPro" id="IPR051095">
    <property type="entry name" value="Dros_DevTransReg"/>
</dbReference>
<dbReference type="SUPFAM" id="SSF57667">
    <property type="entry name" value="beta-beta-alpha zinc fingers"/>
    <property type="match status" value="2"/>
</dbReference>
<dbReference type="Gene3D" id="3.30.710.10">
    <property type="entry name" value="Potassium Channel Kv1.1, Chain A"/>
    <property type="match status" value="1"/>
</dbReference>
<protein>
    <recommendedName>
        <fullName evidence="8">Tramtrack</fullName>
    </recommendedName>
</protein>
<feature type="region of interest" description="Disordered" evidence="4">
    <location>
        <begin position="332"/>
        <end position="430"/>
    </location>
</feature>
<dbReference type="GO" id="GO:0006357">
    <property type="term" value="P:regulation of transcription by RNA polymerase II"/>
    <property type="evidence" value="ECO:0007669"/>
    <property type="project" value="TreeGrafter"/>
</dbReference>
<sequence length="612" mass="67568">MGTRLSRLSDTPDLISICRSSSPAEFYAAQSFERSHCNGSSTPRSLATSCPSTSFVHVEPSPLFYARRPPPHFKPQGRVQRYQPTVAMTSTLSSQRFCLRWNNHQSNLLSVFDQLLHDESFVDVTLAVEGRYLKAHKMVLSACSPYFQALFVGHPDRHPIVILKDVPYCDMRSLLDFMYRGEVSVDQERLTAFLKVAESLRIKGLTEVNEERCDLPSITSSFLSSAPLMGNTHTPPPPPHLHRIHPIQHHRRNLQMPSATPLLGSALTAPKRKRGRPRKLSGSSGGAPAGSENPHKPSAGNGDMDAMARLSDSLISQGSPEMLEVRMGMEFQQSGGSAGANRPAEAENGSIVASEPSDQGETPAKESPPPKRVKEEPEPTPGPSSQDPGQAYARPSSTQDSSDQFSQVKSEAGEESENYDSSLPDDENELITLSPSSSTAEIQIHEDLFAASLSEGDILEQKSFKNSIERHFKKSRRKAKYKPPLKSLDLTNVLEAAGPEQLISFGGCDYEAEEFSQTGFESLLIQSDEGLGSQFDEDGSGSHDKSVRNFCTREADNVFRCNVCSKTYTHISNFCRHYLTSHGPTKQVFPCPLCNKEFTRRDNMMTHLKALH</sequence>
<dbReference type="SMART" id="SM00225">
    <property type="entry name" value="BTB"/>
    <property type="match status" value="1"/>
</dbReference>
<dbReference type="GO" id="GO:0005634">
    <property type="term" value="C:nucleus"/>
    <property type="evidence" value="ECO:0007669"/>
    <property type="project" value="UniProtKB-SubCell"/>
</dbReference>
<dbReference type="PROSITE" id="PS50157">
    <property type="entry name" value="ZINC_FINGER_C2H2_2"/>
    <property type="match status" value="2"/>
</dbReference>
<dbReference type="PANTHER" id="PTHR23110">
    <property type="entry name" value="BTB DOMAIN TRANSCRIPTION FACTOR"/>
    <property type="match status" value="1"/>
</dbReference>
<dbReference type="PROSITE" id="PS50097">
    <property type="entry name" value="BTB"/>
    <property type="match status" value="1"/>
</dbReference>
<comment type="subcellular location">
    <subcellularLocation>
        <location evidence="1">Nucleus</location>
    </subcellularLocation>
</comment>
<reference evidence="7" key="1">
    <citation type="submission" date="2020-11" db="EMBL/GenBank/DDBJ databases">
        <authorList>
            <person name="Tran Van P."/>
        </authorList>
    </citation>
    <scope>NUCLEOTIDE SEQUENCE</scope>
</reference>
<gene>
    <name evidence="7" type="ORF">TSIB3V08_LOCUS7125</name>
</gene>
<evidence type="ECO:0000256" key="3">
    <source>
        <dbReference type="PROSITE-ProRule" id="PRU00042"/>
    </source>
</evidence>
<accession>A0A7R9AYM2</accession>
<feature type="region of interest" description="Disordered" evidence="4">
    <location>
        <begin position="266"/>
        <end position="305"/>
    </location>
</feature>
<evidence type="ECO:0000256" key="2">
    <source>
        <dbReference type="ARBA" id="ARBA00023242"/>
    </source>
</evidence>
<evidence type="ECO:0000259" key="6">
    <source>
        <dbReference type="PROSITE" id="PS50157"/>
    </source>
</evidence>
<feature type="compositionally biased region" description="Basic and acidic residues" evidence="4">
    <location>
        <begin position="368"/>
        <end position="377"/>
    </location>
</feature>
<dbReference type="GO" id="GO:0042051">
    <property type="term" value="P:compound eye photoreceptor development"/>
    <property type="evidence" value="ECO:0007669"/>
    <property type="project" value="UniProtKB-ARBA"/>
</dbReference>
<dbReference type="SMART" id="SM00355">
    <property type="entry name" value="ZnF_C2H2"/>
    <property type="match status" value="2"/>
</dbReference>
<evidence type="ECO:0000259" key="5">
    <source>
        <dbReference type="PROSITE" id="PS50097"/>
    </source>
</evidence>
<dbReference type="Gene3D" id="3.30.160.60">
    <property type="entry name" value="Classic Zinc Finger"/>
    <property type="match status" value="2"/>
</dbReference>
<keyword evidence="3" id="KW-0862">Zinc</keyword>
<evidence type="ECO:0008006" key="8">
    <source>
        <dbReference type="Google" id="ProtNLM"/>
    </source>
</evidence>
<feature type="domain" description="C2H2-type" evidence="6">
    <location>
        <begin position="559"/>
        <end position="587"/>
    </location>
</feature>
<dbReference type="InterPro" id="IPR013087">
    <property type="entry name" value="Znf_C2H2_type"/>
</dbReference>
<dbReference type="AlphaFoldDB" id="A0A7R9AYM2"/>
<organism evidence="7">
    <name type="scientific">Timema shepardi</name>
    <name type="common">Walking stick</name>
    <dbReference type="NCBI Taxonomy" id="629360"/>
    <lineage>
        <taxon>Eukaryota</taxon>
        <taxon>Metazoa</taxon>
        <taxon>Ecdysozoa</taxon>
        <taxon>Arthropoda</taxon>
        <taxon>Hexapoda</taxon>
        <taxon>Insecta</taxon>
        <taxon>Pterygota</taxon>
        <taxon>Neoptera</taxon>
        <taxon>Polyneoptera</taxon>
        <taxon>Phasmatodea</taxon>
        <taxon>Timematodea</taxon>
        <taxon>Timematoidea</taxon>
        <taxon>Timematidae</taxon>
        <taxon>Timema</taxon>
    </lineage>
</organism>
<feature type="domain" description="C2H2-type" evidence="6">
    <location>
        <begin position="589"/>
        <end position="612"/>
    </location>
</feature>
<dbReference type="PANTHER" id="PTHR23110:SF82">
    <property type="entry name" value="PROTEIN TRAMTRACK, ALPHA ISOFORM"/>
    <property type="match status" value="1"/>
</dbReference>
<dbReference type="Pfam" id="PF00651">
    <property type="entry name" value="BTB"/>
    <property type="match status" value="1"/>
</dbReference>
<dbReference type="GO" id="GO:0008270">
    <property type="term" value="F:zinc ion binding"/>
    <property type="evidence" value="ECO:0007669"/>
    <property type="project" value="UniProtKB-KW"/>
</dbReference>
<dbReference type="Pfam" id="PF00096">
    <property type="entry name" value="zf-C2H2"/>
    <property type="match status" value="1"/>
</dbReference>
<evidence type="ECO:0000256" key="4">
    <source>
        <dbReference type="SAM" id="MobiDB-lite"/>
    </source>
</evidence>
<dbReference type="CDD" id="cd18315">
    <property type="entry name" value="BTB_POZ_BAB-like"/>
    <property type="match status" value="1"/>
</dbReference>
<dbReference type="GO" id="GO:0002009">
    <property type="term" value="P:morphogenesis of an epithelium"/>
    <property type="evidence" value="ECO:0007669"/>
    <property type="project" value="UniProtKB-ARBA"/>
</dbReference>
<dbReference type="FunFam" id="3.30.710.10:FF:000091">
    <property type="entry name" value="Lola, isoform F"/>
    <property type="match status" value="1"/>
</dbReference>
<keyword evidence="2" id="KW-0539">Nucleus</keyword>
<proteinExistence type="predicted"/>
<feature type="compositionally biased region" description="Acidic residues" evidence="4">
    <location>
        <begin position="413"/>
        <end position="429"/>
    </location>
</feature>
<evidence type="ECO:0000313" key="7">
    <source>
        <dbReference type="EMBL" id="CAD7263034.1"/>
    </source>
</evidence>
<dbReference type="InterPro" id="IPR000210">
    <property type="entry name" value="BTB/POZ_dom"/>
</dbReference>